<keyword evidence="1" id="KW-1133">Transmembrane helix</keyword>
<dbReference type="GeneID" id="81395340"/>
<dbReference type="EMBL" id="JAPMSZ010000007">
    <property type="protein sequence ID" value="KAJ5096234.1"/>
    <property type="molecule type" value="Genomic_DNA"/>
</dbReference>
<organism evidence="2 3">
    <name type="scientific">Penicillium alfredii</name>
    <dbReference type="NCBI Taxonomy" id="1506179"/>
    <lineage>
        <taxon>Eukaryota</taxon>
        <taxon>Fungi</taxon>
        <taxon>Dikarya</taxon>
        <taxon>Ascomycota</taxon>
        <taxon>Pezizomycotina</taxon>
        <taxon>Eurotiomycetes</taxon>
        <taxon>Eurotiomycetidae</taxon>
        <taxon>Eurotiales</taxon>
        <taxon>Aspergillaceae</taxon>
        <taxon>Penicillium</taxon>
    </lineage>
</organism>
<name>A0A9W9F9V3_9EURO</name>
<evidence type="ECO:0000313" key="3">
    <source>
        <dbReference type="Proteomes" id="UP001141434"/>
    </source>
</evidence>
<evidence type="ECO:0000256" key="1">
    <source>
        <dbReference type="SAM" id="Phobius"/>
    </source>
</evidence>
<keyword evidence="3" id="KW-1185">Reference proteome</keyword>
<sequence length="414" mass="46165">MGCPLSPRDVESHRKNKPSAWRDWATVVMWSVVGYLCIISMVVTYFSPSILPLDLFALLFHKEVSPFFAFSHGSGHFPKPSGFKIVALVPFNHHERTAILDCYLQKNLVHNHGFLDEVVFVPQTEDTASLDWLMSLVDQTPEYIMSGSGTERDWNVAEDNVMYIRIDGDVVFLEDHTIPTIVKTKLNNPSSLMVSANVVNEAALASLHSHPGVALPYLPELHRTEPPSQANSQLSQDWRASSLPLWQGSPSFRVGKEFTPPFEGHRWLLPTAAGSDLGPIAESVYTDTGPSLSDWTVAAQQHYSFLYHLEAGDLGHYKFPLWIDPTEPTSEHFGCFWGNDAQALGNIFQHGDSSPDELLQSWTTPDDTHPHVVIDGKGLVSHYSARQGASGLDSTDLLNRYRAYAQEKVCLQKP</sequence>
<feature type="transmembrane region" description="Helical" evidence="1">
    <location>
        <begin position="24"/>
        <end position="46"/>
    </location>
</feature>
<reference evidence="2" key="2">
    <citation type="journal article" date="2023" name="IMA Fungus">
        <title>Comparative genomic study of the Penicillium genus elucidates a diverse pangenome and 15 lateral gene transfer events.</title>
        <authorList>
            <person name="Petersen C."/>
            <person name="Sorensen T."/>
            <person name="Nielsen M.R."/>
            <person name="Sondergaard T.E."/>
            <person name="Sorensen J.L."/>
            <person name="Fitzpatrick D.A."/>
            <person name="Frisvad J.C."/>
            <person name="Nielsen K.L."/>
        </authorList>
    </citation>
    <scope>NUCLEOTIDE SEQUENCE</scope>
    <source>
        <strain evidence="2">IBT 34128</strain>
    </source>
</reference>
<keyword evidence="1" id="KW-0812">Transmembrane</keyword>
<dbReference type="Proteomes" id="UP001141434">
    <property type="component" value="Unassembled WGS sequence"/>
</dbReference>
<protein>
    <submittedName>
        <fullName evidence="2">Uncharacterized protein</fullName>
    </submittedName>
</protein>
<reference evidence="2" key="1">
    <citation type="submission" date="2022-11" db="EMBL/GenBank/DDBJ databases">
        <authorList>
            <person name="Petersen C."/>
        </authorList>
    </citation>
    <scope>NUCLEOTIDE SEQUENCE</scope>
    <source>
        <strain evidence="2">IBT 34128</strain>
    </source>
</reference>
<dbReference type="RefSeq" id="XP_056511785.1">
    <property type="nucleotide sequence ID" value="XM_056656172.1"/>
</dbReference>
<evidence type="ECO:0000313" key="2">
    <source>
        <dbReference type="EMBL" id="KAJ5096234.1"/>
    </source>
</evidence>
<dbReference type="AlphaFoldDB" id="A0A9W9F9V3"/>
<proteinExistence type="predicted"/>
<keyword evidence="1" id="KW-0472">Membrane</keyword>
<gene>
    <name evidence="2" type="ORF">NUU61_005590</name>
</gene>
<comment type="caution">
    <text evidence="2">The sequence shown here is derived from an EMBL/GenBank/DDBJ whole genome shotgun (WGS) entry which is preliminary data.</text>
</comment>
<accession>A0A9W9F9V3</accession>
<dbReference type="OrthoDB" id="5593235at2759"/>